<sequence>MKLTHCLANFFVTYTITQTNVHDCSRANYAQSVNENGYNYNSTVLFTPEVSEQKLRLNISR</sequence>
<dbReference type="Proteomes" id="UP000663211">
    <property type="component" value="Chromosome"/>
</dbReference>
<reference evidence="1 2" key="1">
    <citation type="submission" date="2021-03" db="EMBL/GenBank/DDBJ databases">
        <title>Comparative genomics of Chinese and international isolates of Escherichia albertii: population structure and evolution of virulence and antimicrobial resistance.</title>
        <authorList>
            <person name="Wang H."/>
            <person name="Xiong Y."/>
            <person name="Luo L."/>
        </authorList>
    </citation>
    <scope>NUCLEOTIDE SEQUENCE [LARGE SCALE GENOMIC DNA]</scope>
    <source>
        <strain evidence="1 2">Sample 165</strain>
    </source>
</reference>
<dbReference type="EMBL" id="CP070296">
    <property type="protein sequence ID" value="QST75896.1"/>
    <property type="molecule type" value="Genomic_DNA"/>
</dbReference>
<dbReference type="RefSeq" id="WP_208629809.1">
    <property type="nucleotide sequence ID" value="NZ_CP070296.1"/>
</dbReference>
<dbReference type="AlphaFoldDB" id="A0ABD7EGM6"/>
<evidence type="ECO:0008006" key="3">
    <source>
        <dbReference type="Google" id="ProtNLM"/>
    </source>
</evidence>
<evidence type="ECO:0000313" key="1">
    <source>
        <dbReference type="EMBL" id="QST75896.1"/>
    </source>
</evidence>
<protein>
    <recommendedName>
        <fullName evidence="3">Ferredoxin</fullName>
    </recommendedName>
</protein>
<evidence type="ECO:0000313" key="2">
    <source>
        <dbReference type="Proteomes" id="UP000663211"/>
    </source>
</evidence>
<gene>
    <name evidence="1" type="ORF">JRC44_01970</name>
</gene>
<organism evidence="1 2">
    <name type="scientific">Escherichia albertii</name>
    <dbReference type="NCBI Taxonomy" id="208962"/>
    <lineage>
        <taxon>Bacteria</taxon>
        <taxon>Pseudomonadati</taxon>
        <taxon>Pseudomonadota</taxon>
        <taxon>Gammaproteobacteria</taxon>
        <taxon>Enterobacterales</taxon>
        <taxon>Enterobacteriaceae</taxon>
        <taxon>Escherichia</taxon>
    </lineage>
</organism>
<name>A0ABD7EGM6_ESCAL</name>
<proteinExistence type="predicted"/>
<accession>A0ABD7EGM6</accession>